<dbReference type="FunFam" id="3.30.70.360:FF:000004">
    <property type="entry name" value="Peptidase M20 domain-containing protein 2"/>
    <property type="match status" value="1"/>
</dbReference>
<organism evidence="2">
    <name type="scientific">uncultured Anaerotruncus sp</name>
    <dbReference type="NCBI Taxonomy" id="905011"/>
    <lineage>
        <taxon>Bacteria</taxon>
        <taxon>Bacillati</taxon>
        <taxon>Bacillota</taxon>
        <taxon>Clostridia</taxon>
        <taxon>Eubacteriales</taxon>
        <taxon>Oscillospiraceae</taxon>
        <taxon>Anaerotruncus</taxon>
        <taxon>environmental samples</taxon>
    </lineage>
</organism>
<proteinExistence type="predicted"/>
<dbReference type="GO" id="GO:0046657">
    <property type="term" value="P:folic acid catabolic process"/>
    <property type="evidence" value="ECO:0007669"/>
    <property type="project" value="TreeGrafter"/>
</dbReference>
<evidence type="ECO:0000313" key="2">
    <source>
        <dbReference type="EMBL" id="VYT26481.1"/>
    </source>
</evidence>
<dbReference type="Gene3D" id="3.30.70.360">
    <property type="match status" value="1"/>
</dbReference>
<dbReference type="Gene3D" id="3.40.630.10">
    <property type="entry name" value="Zn peptidases"/>
    <property type="match status" value="1"/>
</dbReference>
<dbReference type="AlphaFoldDB" id="A0A6N2VDF5"/>
<gene>
    <name evidence="2" type="primary">abgB_15</name>
    <name evidence="2" type="ORF">AULFYP135_02359</name>
</gene>
<keyword evidence="2" id="KW-0378">Hydrolase</keyword>
<sequence length="459" mass="49417">MTGEIALKVIEEGRAKFEDLSYHLWANPEPAYREYIASETCIKALEEAGFAIEKAVGGVPTAFKATYGSGSPVIALLAEYDALPGLSQKAVSHKEPVEGQSCGHGCGHCLMAGANVAAAVGIKAEMEAKNLPGTLVFLGCPAEEQLTGKVFMARGHAFDGLDIALSYHPLFTTEVSVGNSSAMNTAKFHFKGRTAHAGGDPHNGRSALDAVELMNVGANYLREHVTSDVRIHYTITEGGTAPNIVPDKACVWYYVRAMRREAVEDVYARLVKVAKGAAMMTETEVEIEFLGGCYNTMANMVLSELVHKNIGAVPQDPWTPEEIQMAREMSEASGQNWENVRRAYNLGENDTLSSTVQPIKFIDQYGSTDVGDVMHLVPTAMFFTASFPMGAPGHSWQNTASAGSSIGHKGMIYGARILAKTVLDCFENPDIVKAAKEEFDKATAGSKYLCPIPDEVPVP</sequence>
<dbReference type="GO" id="GO:0005737">
    <property type="term" value="C:cytoplasm"/>
    <property type="evidence" value="ECO:0007669"/>
    <property type="project" value="TreeGrafter"/>
</dbReference>
<feature type="domain" description="Peptidase M20 dimerisation" evidence="1">
    <location>
        <begin position="185"/>
        <end position="275"/>
    </location>
</feature>
<dbReference type="PANTHER" id="PTHR30575">
    <property type="entry name" value="PEPTIDASE M20"/>
    <property type="match status" value="1"/>
</dbReference>
<name>A0A6N2VDF5_9FIRM</name>
<dbReference type="InterPro" id="IPR017145">
    <property type="entry name" value="Aminobenzoyl-glu_utiliz_pB"/>
</dbReference>
<dbReference type="PIRSF" id="PIRSF037227">
    <property type="entry name" value="Aminobenzoyl-glu_utiliz_pB"/>
    <property type="match status" value="1"/>
</dbReference>
<dbReference type="NCBIfam" id="TIGR01891">
    <property type="entry name" value="amidohydrolases"/>
    <property type="match status" value="1"/>
</dbReference>
<reference evidence="2" key="1">
    <citation type="submission" date="2019-11" db="EMBL/GenBank/DDBJ databases">
        <authorList>
            <person name="Feng L."/>
        </authorList>
    </citation>
    <scope>NUCLEOTIDE SEQUENCE</scope>
    <source>
        <strain evidence="2">AundefinedLFYP135</strain>
    </source>
</reference>
<dbReference type="InterPro" id="IPR002933">
    <property type="entry name" value="Peptidase_M20"/>
</dbReference>
<dbReference type="InterPro" id="IPR052030">
    <property type="entry name" value="Peptidase_M20/M20A_hydrolases"/>
</dbReference>
<dbReference type="PANTHER" id="PTHR30575:SF0">
    <property type="entry name" value="XAA-ARG DIPEPTIDASE"/>
    <property type="match status" value="1"/>
</dbReference>
<dbReference type="InterPro" id="IPR017439">
    <property type="entry name" value="Amidohydrolase"/>
</dbReference>
<dbReference type="InterPro" id="IPR011650">
    <property type="entry name" value="Peptidase_M20_dimer"/>
</dbReference>
<dbReference type="InterPro" id="IPR036264">
    <property type="entry name" value="Bact_exopeptidase_dim_dom"/>
</dbReference>
<dbReference type="Pfam" id="PF07687">
    <property type="entry name" value="M20_dimer"/>
    <property type="match status" value="1"/>
</dbReference>
<accession>A0A6N2VDF5</accession>
<dbReference type="SUPFAM" id="SSF53187">
    <property type="entry name" value="Zn-dependent exopeptidases"/>
    <property type="match status" value="1"/>
</dbReference>
<evidence type="ECO:0000259" key="1">
    <source>
        <dbReference type="Pfam" id="PF07687"/>
    </source>
</evidence>
<protein>
    <submittedName>
        <fullName evidence="2">p-aminobenzoyl-glutamate hydrolase subunit B</fullName>
        <ecNumber evidence="2">3.5.1.-</ecNumber>
    </submittedName>
</protein>
<dbReference type="GO" id="GO:0016805">
    <property type="term" value="F:dipeptidase activity"/>
    <property type="evidence" value="ECO:0007669"/>
    <property type="project" value="TreeGrafter"/>
</dbReference>
<dbReference type="EMBL" id="CACRSL010000005">
    <property type="protein sequence ID" value="VYT26481.1"/>
    <property type="molecule type" value="Genomic_DNA"/>
</dbReference>
<dbReference type="Pfam" id="PF01546">
    <property type="entry name" value="Peptidase_M20"/>
    <property type="match status" value="1"/>
</dbReference>
<dbReference type="SUPFAM" id="SSF55031">
    <property type="entry name" value="Bacterial exopeptidase dimerisation domain"/>
    <property type="match status" value="1"/>
</dbReference>
<dbReference type="EC" id="3.5.1.-" evidence="2"/>
<dbReference type="GO" id="GO:0071713">
    <property type="term" value="F:para-aminobenzoyl-glutamate hydrolase activity"/>
    <property type="evidence" value="ECO:0007669"/>
    <property type="project" value="TreeGrafter"/>
</dbReference>